<keyword evidence="2" id="KW-1185">Reference proteome</keyword>
<comment type="caution">
    <text evidence="1">The sequence shown here is derived from an EMBL/GenBank/DDBJ whole genome shotgun (WGS) entry which is preliminary data.</text>
</comment>
<evidence type="ECO:0000313" key="2">
    <source>
        <dbReference type="Proteomes" id="UP000257109"/>
    </source>
</evidence>
<reference evidence="1" key="1">
    <citation type="submission" date="2018-05" db="EMBL/GenBank/DDBJ databases">
        <title>Draft genome of Mucuna pruriens seed.</title>
        <authorList>
            <person name="Nnadi N.E."/>
            <person name="Vos R."/>
            <person name="Hasami M.H."/>
            <person name="Devisetty U.K."/>
            <person name="Aguiy J.C."/>
        </authorList>
    </citation>
    <scope>NUCLEOTIDE SEQUENCE [LARGE SCALE GENOMIC DNA]</scope>
    <source>
        <strain evidence="1">JCA_2017</strain>
    </source>
</reference>
<proteinExistence type="predicted"/>
<dbReference type="Proteomes" id="UP000257109">
    <property type="component" value="Unassembled WGS sequence"/>
</dbReference>
<dbReference type="OrthoDB" id="1637540at2759"/>
<accession>A0A371HU00</accession>
<dbReference type="EMBL" id="QJKJ01001717">
    <property type="protein sequence ID" value="RDY06262.1"/>
    <property type="molecule type" value="Genomic_DNA"/>
</dbReference>
<organism evidence="1 2">
    <name type="scientific">Mucuna pruriens</name>
    <name type="common">Velvet bean</name>
    <name type="synonym">Dolichos pruriens</name>
    <dbReference type="NCBI Taxonomy" id="157652"/>
    <lineage>
        <taxon>Eukaryota</taxon>
        <taxon>Viridiplantae</taxon>
        <taxon>Streptophyta</taxon>
        <taxon>Embryophyta</taxon>
        <taxon>Tracheophyta</taxon>
        <taxon>Spermatophyta</taxon>
        <taxon>Magnoliopsida</taxon>
        <taxon>eudicotyledons</taxon>
        <taxon>Gunneridae</taxon>
        <taxon>Pentapetalae</taxon>
        <taxon>rosids</taxon>
        <taxon>fabids</taxon>
        <taxon>Fabales</taxon>
        <taxon>Fabaceae</taxon>
        <taxon>Papilionoideae</taxon>
        <taxon>50 kb inversion clade</taxon>
        <taxon>NPAAA clade</taxon>
        <taxon>indigoferoid/millettioid clade</taxon>
        <taxon>Phaseoleae</taxon>
        <taxon>Mucuna</taxon>
    </lineage>
</organism>
<protein>
    <submittedName>
        <fullName evidence="1">Uncharacterized protein</fullName>
    </submittedName>
</protein>
<gene>
    <name evidence="1" type="ORF">CR513_09787</name>
</gene>
<feature type="non-terminal residue" evidence="1">
    <location>
        <position position="1"/>
    </location>
</feature>
<name>A0A371HU00_MUCPR</name>
<sequence length="110" mass="12513">MVLKRVLPNLKDSRGKWAPNYEGPYVVKQTFSGGALILTNVEGQDLKYSVNADSHFNLAHGLRRPGIDVYGTKRKWQREPNDTLISEDRVAPNSWETEWYPGVERLSVSP</sequence>
<dbReference type="AlphaFoldDB" id="A0A371HU00"/>
<evidence type="ECO:0000313" key="1">
    <source>
        <dbReference type="EMBL" id="RDY06262.1"/>
    </source>
</evidence>